<dbReference type="AlphaFoldDB" id="A0AAD5RGV6"/>
<sequence length="162" mass="16799">MAKAALVAGNATARPKLKSHVVAVARDIPMGRVSSPELKFSDQGVRGGVGGGGGSGSRSTAVVRESVLATHHRELRGTLPLRGCVAVYCFGPVKSEDDPLDWMEVFFISPEKAARGTPAGASVGVFSEDIAVLGMGASLKKTKREIDIEVLGSGMAKVVLLL</sequence>
<evidence type="ECO:0000313" key="2">
    <source>
        <dbReference type="Proteomes" id="UP001201980"/>
    </source>
</evidence>
<accession>A0AAD5RGV6</accession>
<organism evidence="1 2">
    <name type="scientific">Zalerion maritima</name>
    <dbReference type="NCBI Taxonomy" id="339359"/>
    <lineage>
        <taxon>Eukaryota</taxon>
        <taxon>Fungi</taxon>
        <taxon>Dikarya</taxon>
        <taxon>Ascomycota</taxon>
        <taxon>Pezizomycotina</taxon>
        <taxon>Sordariomycetes</taxon>
        <taxon>Lulworthiomycetidae</taxon>
        <taxon>Lulworthiales</taxon>
        <taxon>Lulworthiaceae</taxon>
        <taxon>Zalerion</taxon>
    </lineage>
</organism>
<comment type="caution">
    <text evidence="1">The sequence shown here is derived from an EMBL/GenBank/DDBJ whole genome shotgun (WGS) entry which is preliminary data.</text>
</comment>
<evidence type="ECO:0000313" key="1">
    <source>
        <dbReference type="EMBL" id="KAJ2893722.1"/>
    </source>
</evidence>
<name>A0AAD5RGV6_9PEZI</name>
<dbReference type="Proteomes" id="UP001201980">
    <property type="component" value="Unassembled WGS sequence"/>
</dbReference>
<proteinExistence type="predicted"/>
<keyword evidence="2" id="KW-1185">Reference proteome</keyword>
<gene>
    <name evidence="1" type="ORF">MKZ38_008308</name>
</gene>
<protein>
    <submittedName>
        <fullName evidence="1">Uncharacterized protein</fullName>
    </submittedName>
</protein>
<reference evidence="1" key="1">
    <citation type="submission" date="2022-07" db="EMBL/GenBank/DDBJ databases">
        <title>Draft genome sequence of Zalerion maritima ATCC 34329, a (micro)plastics degrading marine fungus.</title>
        <authorList>
            <person name="Paco A."/>
            <person name="Goncalves M.F.M."/>
            <person name="Rocha-Santos T.A.P."/>
            <person name="Alves A."/>
        </authorList>
    </citation>
    <scope>NUCLEOTIDE SEQUENCE</scope>
    <source>
        <strain evidence="1">ATCC 34329</strain>
    </source>
</reference>
<dbReference type="EMBL" id="JAKWBI020000574">
    <property type="protein sequence ID" value="KAJ2893722.1"/>
    <property type="molecule type" value="Genomic_DNA"/>
</dbReference>